<evidence type="ECO:0000256" key="10">
    <source>
        <dbReference type="ARBA" id="ARBA00023303"/>
    </source>
</evidence>
<reference evidence="13 14" key="1">
    <citation type="journal article" date="2023" name="Plant Biotechnol. J.">
        <title>Chromosome-level wild Hevea brasiliensis genome provides new tools for genomic-assisted breeding and valuable loci to elevate rubber yield.</title>
        <authorList>
            <person name="Cheng H."/>
            <person name="Song X."/>
            <person name="Hu Y."/>
            <person name="Wu T."/>
            <person name="Yang Q."/>
            <person name="An Z."/>
            <person name="Feng S."/>
            <person name="Deng Z."/>
            <person name="Wu W."/>
            <person name="Zeng X."/>
            <person name="Tu M."/>
            <person name="Wang X."/>
            <person name="Huang H."/>
        </authorList>
    </citation>
    <scope>NUCLEOTIDE SEQUENCE [LARGE SCALE GENOMIC DNA]</scope>
    <source>
        <strain evidence="13">MT/VB/25A 57/8</strain>
    </source>
</reference>
<name>A0ABQ9LRR9_HEVBR</name>
<feature type="transmembrane region" description="Helical" evidence="11">
    <location>
        <begin position="555"/>
        <end position="578"/>
    </location>
</feature>
<protein>
    <recommendedName>
        <fullName evidence="12">Ionotropic glutamate receptor C-terminal domain-containing protein</fullName>
    </recommendedName>
</protein>
<keyword evidence="6 11" id="KW-0472">Membrane</keyword>
<dbReference type="CDD" id="cd13686">
    <property type="entry name" value="GluR_Plant"/>
    <property type="match status" value="1"/>
</dbReference>
<feature type="transmembrane region" description="Helical" evidence="11">
    <location>
        <begin position="375"/>
        <end position="400"/>
    </location>
</feature>
<feature type="domain" description="Ionotropic glutamate receptor C-terminal" evidence="12">
    <location>
        <begin position="198"/>
        <end position="534"/>
    </location>
</feature>
<keyword evidence="5" id="KW-0406">Ion transport</keyword>
<evidence type="ECO:0000256" key="7">
    <source>
        <dbReference type="ARBA" id="ARBA00023170"/>
    </source>
</evidence>
<dbReference type="EMBL" id="JARPOI010000010">
    <property type="protein sequence ID" value="KAJ9170696.1"/>
    <property type="molecule type" value="Genomic_DNA"/>
</dbReference>
<feature type="transmembrane region" description="Helical" evidence="11">
    <location>
        <begin position="12"/>
        <end position="30"/>
    </location>
</feature>
<feature type="transmembrane region" description="Helical" evidence="11">
    <location>
        <begin position="305"/>
        <end position="334"/>
    </location>
</feature>
<gene>
    <name evidence="13" type="ORF">P3X46_018786</name>
</gene>
<keyword evidence="8" id="KW-0325">Glycoprotein</keyword>
<accession>A0ABQ9LRR9</accession>
<sequence>MFGEKKGQWIMLLQLFVSLLNLLLLMWSIGKIKDGANIIKLICSASDAAVILNSSTRVEKDVSETAFHATDGYYPSLNIPPHSAEQEQEQHFVDPNSKELKKIRCMQGGLSTAQQGRDFFNSVKSSTTASLPNGFHFRRLENHAYNSVHNDFQANARSLIPLALSMKHANEHKESAFGKKQLNNKFHGQNFPISRGKLLKIGVPMRSTLKQFVEVSPDEKNIRGFSIDVFEAAVRLLPYKLRYKMVPFNGSNDDLLKEVSLKTLDAAAGDIVINAEGYQLVEFSQPYVEAGLTMLVKARTNKSQAWFFISPFTPWMWFTMAAMSMFTGFVIWLIEKENHEENGGSPASPIKTVLWISFATLYSGQRETPKNSLSIFVLAPWLFLLLVVSSTFTATLTSVLSNPHSEPFTAADVDVLKRMDAMIGCDGSSLIVQYLVKVIRFKPQNIKTIASSDDYAKALASGDIKAAFILMPHAKVFLGKYCSGFTISGPTYKLGGFGFVFQKGYSLASDMSQAIYRLSESGELQRMEEDMLSSNNCSVSLSDANVTSSLGPEPFLGLFIMSGGASTIALLITLICLLRRHWDSIINIQAAFAGIKLVHCWLTENR</sequence>
<evidence type="ECO:0000256" key="1">
    <source>
        <dbReference type="ARBA" id="ARBA00004141"/>
    </source>
</evidence>
<proteinExistence type="predicted"/>
<keyword evidence="10" id="KW-0407">Ion channel</keyword>
<evidence type="ECO:0000256" key="5">
    <source>
        <dbReference type="ARBA" id="ARBA00023065"/>
    </source>
</evidence>
<dbReference type="Pfam" id="PF00060">
    <property type="entry name" value="Lig_chan"/>
    <property type="match status" value="1"/>
</dbReference>
<evidence type="ECO:0000256" key="11">
    <source>
        <dbReference type="SAM" id="Phobius"/>
    </source>
</evidence>
<evidence type="ECO:0000256" key="4">
    <source>
        <dbReference type="ARBA" id="ARBA00022989"/>
    </source>
</evidence>
<evidence type="ECO:0000259" key="12">
    <source>
        <dbReference type="SMART" id="SM00079"/>
    </source>
</evidence>
<dbReference type="PANTHER" id="PTHR18966">
    <property type="entry name" value="IONOTROPIC GLUTAMATE RECEPTOR"/>
    <property type="match status" value="1"/>
</dbReference>
<dbReference type="SMART" id="SM00079">
    <property type="entry name" value="PBPe"/>
    <property type="match status" value="1"/>
</dbReference>
<evidence type="ECO:0000313" key="14">
    <source>
        <dbReference type="Proteomes" id="UP001174677"/>
    </source>
</evidence>
<keyword evidence="3 11" id="KW-0812">Transmembrane</keyword>
<dbReference type="Gene3D" id="3.40.190.10">
    <property type="entry name" value="Periplasmic binding protein-like II"/>
    <property type="match status" value="1"/>
</dbReference>
<evidence type="ECO:0000256" key="6">
    <source>
        <dbReference type="ARBA" id="ARBA00023136"/>
    </source>
</evidence>
<keyword evidence="7" id="KW-0675">Receptor</keyword>
<evidence type="ECO:0000256" key="2">
    <source>
        <dbReference type="ARBA" id="ARBA00022448"/>
    </source>
</evidence>
<evidence type="ECO:0000256" key="8">
    <source>
        <dbReference type="ARBA" id="ARBA00023180"/>
    </source>
</evidence>
<dbReference type="InterPro" id="IPR015683">
    <property type="entry name" value="Ionotropic_Glu_rcpt"/>
</dbReference>
<keyword evidence="14" id="KW-1185">Reference proteome</keyword>
<dbReference type="Proteomes" id="UP001174677">
    <property type="component" value="Chromosome 10"/>
</dbReference>
<keyword evidence="2" id="KW-0813">Transport</keyword>
<dbReference type="Gene3D" id="1.10.287.70">
    <property type="match status" value="1"/>
</dbReference>
<evidence type="ECO:0000256" key="3">
    <source>
        <dbReference type="ARBA" id="ARBA00022692"/>
    </source>
</evidence>
<comment type="subcellular location">
    <subcellularLocation>
        <location evidence="1">Membrane</location>
        <topology evidence="1">Multi-pass membrane protein</topology>
    </subcellularLocation>
</comment>
<evidence type="ECO:0000256" key="9">
    <source>
        <dbReference type="ARBA" id="ARBA00023286"/>
    </source>
</evidence>
<keyword evidence="4 11" id="KW-1133">Transmembrane helix</keyword>
<keyword evidence="9" id="KW-1071">Ligand-gated ion channel</keyword>
<evidence type="ECO:0000313" key="13">
    <source>
        <dbReference type="EMBL" id="KAJ9170696.1"/>
    </source>
</evidence>
<dbReference type="InterPro" id="IPR001320">
    <property type="entry name" value="Iontro_rcpt_C"/>
</dbReference>
<comment type="caution">
    <text evidence="13">The sequence shown here is derived from an EMBL/GenBank/DDBJ whole genome shotgun (WGS) entry which is preliminary data.</text>
</comment>
<organism evidence="13 14">
    <name type="scientific">Hevea brasiliensis</name>
    <name type="common">Para rubber tree</name>
    <name type="synonym">Siphonia brasiliensis</name>
    <dbReference type="NCBI Taxonomy" id="3981"/>
    <lineage>
        <taxon>Eukaryota</taxon>
        <taxon>Viridiplantae</taxon>
        <taxon>Streptophyta</taxon>
        <taxon>Embryophyta</taxon>
        <taxon>Tracheophyta</taxon>
        <taxon>Spermatophyta</taxon>
        <taxon>Magnoliopsida</taxon>
        <taxon>eudicotyledons</taxon>
        <taxon>Gunneridae</taxon>
        <taxon>Pentapetalae</taxon>
        <taxon>rosids</taxon>
        <taxon>fabids</taxon>
        <taxon>Malpighiales</taxon>
        <taxon>Euphorbiaceae</taxon>
        <taxon>Crotonoideae</taxon>
        <taxon>Micrandreae</taxon>
        <taxon>Hevea</taxon>
    </lineage>
</organism>
<dbReference type="SUPFAM" id="SSF53850">
    <property type="entry name" value="Periplasmic binding protein-like II"/>
    <property type="match status" value="1"/>
</dbReference>